<accession>A0ABN7ZWQ9</accession>
<dbReference type="InterPro" id="IPR042097">
    <property type="entry name" value="Aminopeptidase_N-like_N_sf"/>
</dbReference>
<sequence length="497" mass="55905">MKSFVKQTAKWVTASTFVGGILFFPGLTISAAETDYPVKGAYHPAVTSPVQLKTPFQSQFMNKHGQDIFGPANPDYKMNVNYDSTNHTIQGEMTVTFKNNTRTQLNELYFNLWGNAETFKENGGSMSVSNVKVNGKTAKYTVDSTAMHISSVQIPDNQKSTVSMDFVVHVPEQQDRFGWNKNTVSLGNWFPILAVYDKEGWNVDAYFPYGESFYSLTGDFDVTLTTDKAQVIATTGTEVGQPGISGNLATHHYKAKQVRDFAIEMDTTYKVKKTKVNNVNINVYYTDEQAQYADSMVEAGVESIKLFSDRFGEYPWPELDIVGMEGWFGGMEYPQLTMISIAGNPPQEWVKHVTAHEIGHQWFYGIIGNNENDEPWLDESFASFAAALYSKELDQLNAEPVGDYHLSYPVSTFTEHAAEGGIGAYYGMIYGYGSRTVNDLRLELGDEVFYKAMKDYFNEKKFGVSTTKDFIQIMEKSTGRDLTNFFASHRVFVSDQE</sequence>
<dbReference type="PANTHER" id="PTHR45726">
    <property type="entry name" value="LEUKOTRIENE A-4 HYDROLASE"/>
    <property type="match status" value="1"/>
</dbReference>
<dbReference type="EMBL" id="CAKJTI010000012">
    <property type="protein sequence ID" value="CAG9613363.1"/>
    <property type="molecule type" value="Genomic_DNA"/>
</dbReference>
<evidence type="ECO:0000313" key="3">
    <source>
        <dbReference type="Proteomes" id="UP000789423"/>
    </source>
</evidence>
<protein>
    <recommendedName>
        <fullName evidence="1">Peptidase M1 membrane alanine aminopeptidase domain-containing protein</fullName>
    </recommendedName>
</protein>
<dbReference type="SUPFAM" id="SSF55486">
    <property type="entry name" value="Metalloproteases ('zincins'), catalytic domain"/>
    <property type="match status" value="1"/>
</dbReference>
<name>A0ABN7ZWQ9_9BACI</name>
<dbReference type="InterPro" id="IPR034015">
    <property type="entry name" value="M1_LTA4H"/>
</dbReference>
<feature type="domain" description="Peptidase M1 membrane alanine aminopeptidase" evidence="1">
    <location>
        <begin position="298"/>
        <end position="487"/>
    </location>
</feature>
<dbReference type="InterPro" id="IPR014782">
    <property type="entry name" value="Peptidase_M1_dom"/>
</dbReference>
<evidence type="ECO:0000313" key="2">
    <source>
        <dbReference type="EMBL" id="CAG9613363.1"/>
    </source>
</evidence>
<keyword evidence="3" id="KW-1185">Reference proteome</keyword>
<proteinExistence type="predicted"/>
<dbReference type="PANTHER" id="PTHR45726:SF3">
    <property type="entry name" value="LEUKOTRIENE A-4 HYDROLASE"/>
    <property type="match status" value="1"/>
</dbReference>
<dbReference type="Gene3D" id="2.60.40.1730">
    <property type="entry name" value="tricorn interacting facor f3 domain"/>
    <property type="match status" value="1"/>
</dbReference>
<reference evidence="2 3" key="1">
    <citation type="submission" date="2021-10" db="EMBL/GenBank/DDBJ databases">
        <authorList>
            <person name="Criscuolo A."/>
        </authorList>
    </citation>
    <scope>NUCLEOTIDE SEQUENCE [LARGE SCALE GENOMIC DNA]</scope>
    <source>
        <strain evidence="3">CIP 111899</strain>
    </source>
</reference>
<dbReference type="InterPro" id="IPR027268">
    <property type="entry name" value="Peptidase_M4/M1_CTD_sf"/>
</dbReference>
<dbReference type="Gene3D" id="1.10.390.10">
    <property type="entry name" value="Neutral Protease Domain 2"/>
    <property type="match status" value="1"/>
</dbReference>
<gene>
    <name evidence="2" type="ORF">BACCIP111899_02578</name>
</gene>
<comment type="caution">
    <text evidence="2">The sequence shown here is derived from an EMBL/GenBank/DDBJ whole genome shotgun (WGS) entry which is preliminary data.</text>
</comment>
<dbReference type="Proteomes" id="UP000789423">
    <property type="component" value="Unassembled WGS sequence"/>
</dbReference>
<dbReference type="RefSeq" id="WP_230575446.1">
    <property type="nucleotide sequence ID" value="NZ_CAKJTI010000012.1"/>
</dbReference>
<dbReference type="Pfam" id="PF01433">
    <property type="entry name" value="Peptidase_M1"/>
    <property type="match status" value="1"/>
</dbReference>
<evidence type="ECO:0000259" key="1">
    <source>
        <dbReference type="Pfam" id="PF01433"/>
    </source>
</evidence>
<organism evidence="2 3">
    <name type="scientific">Bacillus rhizoplanae</name>
    <dbReference type="NCBI Taxonomy" id="2880966"/>
    <lineage>
        <taxon>Bacteria</taxon>
        <taxon>Bacillati</taxon>
        <taxon>Bacillota</taxon>
        <taxon>Bacilli</taxon>
        <taxon>Bacillales</taxon>
        <taxon>Bacillaceae</taxon>
        <taxon>Bacillus</taxon>
    </lineage>
</organism>
<dbReference type="CDD" id="cd09604">
    <property type="entry name" value="M1_APN_like"/>
    <property type="match status" value="1"/>
</dbReference>